<keyword evidence="3" id="KW-1185">Reference proteome</keyword>
<dbReference type="AlphaFoldDB" id="A0A1Y2H129"/>
<feature type="transmembrane region" description="Helical" evidence="1">
    <location>
        <begin position="48"/>
        <end position="67"/>
    </location>
</feature>
<accession>A0A1Y2H129</accession>
<evidence type="ECO:0000313" key="3">
    <source>
        <dbReference type="Proteomes" id="UP000193648"/>
    </source>
</evidence>
<evidence type="ECO:0000313" key="2">
    <source>
        <dbReference type="EMBL" id="ORZ27433.1"/>
    </source>
</evidence>
<dbReference type="InParanoid" id="A0A1Y2H129"/>
<dbReference type="GeneID" id="33570341"/>
<name>A0A1Y2H129_9FUNG</name>
<proteinExistence type="predicted"/>
<gene>
    <name evidence="2" type="ORF">BCR41DRAFT_392764</name>
</gene>
<reference evidence="2 3" key="1">
    <citation type="submission" date="2016-07" db="EMBL/GenBank/DDBJ databases">
        <title>Pervasive Adenine N6-methylation of Active Genes in Fungi.</title>
        <authorList>
            <consortium name="DOE Joint Genome Institute"/>
            <person name="Mondo S.J."/>
            <person name="Dannebaum R.O."/>
            <person name="Kuo R.C."/>
            <person name="Labutti K."/>
            <person name="Haridas S."/>
            <person name="Kuo A."/>
            <person name="Salamov A."/>
            <person name="Ahrendt S.R."/>
            <person name="Lipzen A."/>
            <person name="Sullivan W."/>
            <person name="Andreopoulos W.B."/>
            <person name="Clum A."/>
            <person name="Lindquist E."/>
            <person name="Daum C."/>
            <person name="Ramamoorthy G.K."/>
            <person name="Gryganskyi A."/>
            <person name="Culley D."/>
            <person name="Magnuson J.K."/>
            <person name="James T.Y."/>
            <person name="O'Malley M.A."/>
            <person name="Stajich J.E."/>
            <person name="Spatafora J.W."/>
            <person name="Visel A."/>
            <person name="Grigoriev I.V."/>
        </authorList>
    </citation>
    <scope>NUCLEOTIDE SEQUENCE [LARGE SCALE GENOMIC DNA]</scope>
    <source>
        <strain evidence="2 3">NRRL 3116</strain>
    </source>
</reference>
<evidence type="ECO:0000256" key="1">
    <source>
        <dbReference type="SAM" id="Phobius"/>
    </source>
</evidence>
<dbReference type="RefSeq" id="XP_021885160.1">
    <property type="nucleotide sequence ID" value="XM_022028498.1"/>
</dbReference>
<dbReference type="EMBL" id="MCFF01000004">
    <property type="protein sequence ID" value="ORZ27433.1"/>
    <property type="molecule type" value="Genomic_DNA"/>
</dbReference>
<keyword evidence="1" id="KW-0812">Transmembrane</keyword>
<sequence length="157" mass="17220">MATNYFNKRWENGGFFTSVRAQKRTFESRYRAKKIKETTGVYYREPRFTIRCAFPALLTLILTLTLGSSTVHATSNMCQECVNDMIQAASACSGFDALRQASFNELSTKDTKFESGEAGVERSPNGSGFSALPTPSLAPTMYTTTVIVLAAAALMLV</sequence>
<keyword evidence="1" id="KW-0472">Membrane</keyword>
<comment type="caution">
    <text evidence="2">The sequence shown here is derived from an EMBL/GenBank/DDBJ whole genome shotgun (WGS) entry which is preliminary data.</text>
</comment>
<keyword evidence="1" id="KW-1133">Transmembrane helix</keyword>
<organism evidence="2 3">
    <name type="scientific">Lobosporangium transversale</name>
    <dbReference type="NCBI Taxonomy" id="64571"/>
    <lineage>
        <taxon>Eukaryota</taxon>
        <taxon>Fungi</taxon>
        <taxon>Fungi incertae sedis</taxon>
        <taxon>Mucoromycota</taxon>
        <taxon>Mortierellomycotina</taxon>
        <taxon>Mortierellomycetes</taxon>
        <taxon>Mortierellales</taxon>
        <taxon>Mortierellaceae</taxon>
        <taxon>Lobosporangium</taxon>
    </lineage>
</organism>
<protein>
    <submittedName>
        <fullName evidence="2">Uncharacterized protein</fullName>
    </submittedName>
</protein>
<feature type="transmembrane region" description="Helical" evidence="1">
    <location>
        <begin position="137"/>
        <end position="156"/>
    </location>
</feature>
<dbReference type="Proteomes" id="UP000193648">
    <property type="component" value="Unassembled WGS sequence"/>
</dbReference>